<dbReference type="PANTHER" id="PTHR35038">
    <property type="entry name" value="DISSIMILATORY SULFITE REDUCTASE SIRA"/>
    <property type="match status" value="1"/>
</dbReference>
<dbReference type="InterPro" id="IPR010177">
    <property type="entry name" value="Paired_CXXCH_1"/>
</dbReference>
<dbReference type="PANTHER" id="PTHR35038:SF8">
    <property type="entry name" value="C-TYPE POLYHEME CYTOCHROME OMCC"/>
    <property type="match status" value="1"/>
</dbReference>
<dbReference type="Pfam" id="PF17963">
    <property type="entry name" value="Big_9"/>
    <property type="match status" value="1"/>
</dbReference>
<evidence type="ECO:0000313" key="5">
    <source>
        <dbReference type="EMBL" id="TKB50982.1"/>
    </source>
</evidence>
<dbReference type="PROSITE" id="PS51257">
    <property type="entry name" value="PROKAR_LIPOPROTEIN"/>
    <property type="match status" value="1"/>
</dbReference>
<comment type="caution">
    <text evidence="5">The sequence shown here is derived from an EMBL/GenBank/DDBJ whole genome shotgun (WGS) entry which is preliminary data.</text>
</comment>
<evidence type="ECO:0000256" key="1">
    <source>
        <dbReference type="ARBA" id="ARBA00022729"/>
    </source>
</evidence>
<feature type="domain" description="Cytochrome c-552/4" evidence="4">
    <location>
        <begin position="255"/>
        <end position="306"/>
    </location>
</feature>
<name>A0A4U1BIM9_9GAMM</name>
<organism evidence="5 6">
    <name type="scientific">Ferrimonas sediminicola</name>
    <dbReference type="NCBI Taxonomy" id="2569538"/>
    <lineage>
        <taxon>Bacteria</taxon>
        <taxon>Pseudomonadati</taxon>
        <taxon>Pseudomonadota</taxon>
        <taxon>Gammaproteobacteria</taxon>
        <taxon>Alteromonadales</taxon>
        <taxon>Ferrimonadaceae</taxon>
        <taxon>Ferrimonas</taxon>
    </lineage>
</organism>
<evidence type="ECO:0000259" key="3">
    <source>
        <dbReference type="Pfam" id="PF09699"/>
    </source>
</evidence>
<feature type="chain" id="PRO_5020607330" evidence="2">
    <location>
        <begin position="24"/>
        <end position="546"/>
    </location>
</feature>
<dbReference type="Gene3D" id="2.60.40.2810">
    <property type="match status" value="1"/>
</dbReference>
<proteinExistence type="predicted"/>
<keyword evidence="6" id="KW-1185">Reference proteome</keyword>
<dbReference type="SUPFAM" id="SSF48695">
    <property type="entry name" value="Multiheme cytochromes"/>
    <property type="match status" value="1"/>
</dbReference>
<protein>
    <submittedName>
        <fullName evidence="5">Uncharacterized protein</fullName>
    </submittedName>
</protein>
<feature type="signal peptide" evidence="2">
    <location>
        <begin position="1"/>
        <end position="23"/>
    </location>
</feature>
<dbReference type="InterPro" id="IPR023155">
    <property type="entry name" value="Cyt_c-552/4"/>
</dbReference>
<feature type="domain" description="Doubled CXXCH motif" evidence="3">
    <location>
        <begin position="415"/>
        <end position="451"/>
    </location>
</feature>
<accession>A0A4U1BIM9</accession>
<evidence type="ECO:0000313" key="6">
    <source>
        <dbReference type="Proteomes" id="UP000305674"/>
    </source>
</evidence>
<dbReference type="Pfam" id="PF13435">
    <property type="entry name" value="Cytochrome_C554"/>
    <property type="match status" value="1"/>
</dbReference>
<keyword evidence="1 2" id="KW-0732">Signal</keyword>
<dbReference type="EMBL" id="SWCI01000001">
    <property type="protein sequence ID" value="TKB50982.1"/>
    <property type="molecule type" value="Genomic_DNA"/>
</dbReference>
<dbReference type="OrthoDB" id="9814800at2"/>
<reference evidence="5 6" key="1">
    <citation type="submission" date="2019-04" db="EMBL/GenBank/DDBJ databases">
        <authorList>
            <person name="Hwang J.C."/>
        </authorList>
    </citation>
    <scope>NUCLEOTIDE SEQUENCE [LARGE SCALE GENOMIC DNA]</scope>
    <source>
        <strain evidence="5 6">IMCC35001</strain>
    </source>
</reference>
<dbReference type="Gene3D" id="1.10.1130.10">
    <property type="entry name" value="Flavocytochrome C3, Chain A"/>
    <property type="match status" value="1"/>
</dbReference>
<evidence type="ECO:0000259" key="4">
    <source>
        <dbReference type="Pfam" id="PF13435"/>
    </source>
</evidence>
<dbReference type="Pfam" id="PF09699">
    <property type="entry name" value="Paired_CXXCH_1"/>
    <property type="match status" value="1"/>
</dbReference>
<sequence>MMMKTHTKLLASLIAATLLTACGSDDNNSDTVLPDPNTPPVATDLDAATTSATAIMIDALASASDADGDTLTLSSAIATYGNAEIKDGQIQYDPAGFVGDDVIDYKVSDGTDETTAKILVTVTEEVIELTYVGSESCQTCHANEFETHQLHGHNFKISKIVNDEAPQFPYLPEEVDLDAALTLISDAATDTDTDGLTDNTLGAPNSYADVSYTTGGYWKKIRWFDKNGHIVSGSAVQFNLYGSEAAGNQMSGYHDGDVDMIYSCGNCHNTGWKPFDETLNPHRQDDLPGMGGTFALAAVQCEACHGAGSEHIKAPSADNITRIAQPRASELLQSDTMGFGAAVHCSECHTRDGDRNHGNGYVNKFHTAFPDSTLPESAGRIDAKGGLTRHHQTADELFGIDPETGEATNPHYLAGLDCVSCHDPHKSTVNKDKAEHNGAVKACTDCHATQAFNDGTVSLHANFDCTSCHMPEVVKNATSTTTNGGVTFGDEMTHVVTIDLFNEKPQISEDSKMNPFLKEAWACGQCHAEGSKLQSLQDNYGGKIHK</sequence>
<dbReference type="InterPro" id="IPR036280">
    <property type="entry name" value="Multihaem_cyt_sf"/>
</dbReference>
<evidence type="ECO:0000256" key="2">
    <source>
        <dbReference type="SAM" id="SignalP"/>
    </source>
</evidence>
<dbReference type="InterPro" id="IPR051829">
    <property type="entry name" value="Multiheme_Cytochr_ET"/>
</dbReference>
<dbReference type="AlphaFoldDB" id="A0A4U1BIM9"/>
<dbReference type="Proteomes" id="UP000305674">
    <property type="component" value="Unassembled WGS sequence"/>
</dbReference>
<gene>
    <name evidence="5" type="ORF">FCL40_00035</name>
</gene>